<dbReference type="Proteomes" id="UP000626092">
    <property type="component" value="Unassembled WGS sequence"/>
</dbReference>
<dbReference type="InterPro" id="IPR000477">
    <property type="entry name" value="RT_dom"/>
</dbReference>
<evidence type="ECO:0000256" key="1">
    <source>
        <dbReference type="ARBA" id="ARBA00009995"/>
    </source>
</evidence>
<feature type="domain" description="Reverse transcriptase" evidence="3">
    <location>
        <begin position="372"/>
        <end position="582"/>
    </location>
</feature>
<keyword evidence="6" id="KW-1185">Reference proteome</keyword>
<dbReference type="InterPro" id="IPR043502">
    <property type="entry name" value="DNA/RNA_pol_sf"/>
</dbReference>
<feature type="domain" description="Glycosyltransferase N-terminal" evidence="4">
    <location>
        <begin position="9"/>
        <end position="44"/>
    </location>
</feature>
<dbReference type="Gene3D" id="3.40.50.2000">
    <property type="entry name" value="Glycogen Phosphorylase B"/>
    <property type="match status" value="2"/>
</dbReference>
<dbReference type="OrthoDB" id="1932527at2759"/>
<dbReference type="InterPro" id="IPR058980">
    <property type="entry name" value="Glyco_transf_N"/>
</dbReference>
<dbReference type="EMBL" id="WJXA01000002">
    <property type="protein sequence ID" value="KAF7151290.1"/>
    <property type="molecule type" value="Genomic_DNA"/>
</dbReference>
<dbReference type="CDD" id="cd01650">
    <property type="entry name" value="RT_nLTR_like"/>
    <property type="match status" value="1"/>
</dbReference>
<keyword evidence="2" id="KW-1133">Transmembrane helix</keyword>
<dbReference type="GO" id="GO:0080044">
    <property type="term" value="F:quercetin 7-O-glucosyltransferase activity"/>
    <property type="evidence" value="ECO:0007669"/>
    <property type="project" value="TreeGrafter"/>
</dbReference>
<evidence type="ECO:0000256" key="2">
    <source>
        <dbReference type="SAM" id="Phobius"/>
    </source>
</evidence>
<evidence type="ECO:0008006" key="7">
    <source>
        <dbReference type="Google" id="ProtNLM"/>
    </source>
</evidence>
<keyword evidence="2" id="KW-0812">Transmembrane</keyword>
<evidence type="ECO:0000259" key="4">
    <source>
        <dbReference type="Pfam" id="PF26168"/>
    </source>
</evidence>
<dbReference type="AlphaFoldDB" id="A0A834LWP6"/>
<accession>A0A834LWP6</accession>
<evidence type="ECO:0000313" key="6">
    <source>
        <dbReference type="Proteomes" id="UP000626092"/>
    </source>
</evidence>
<dbReference type="Pfam" id="PF00078">
    <property type="entry name" value="RVT_1"/>
    <property type="match status" value="1"/>
</dbReference>
<sequence length="784" mass="87949">MEKGKRSSAVHVLAIPYPSQGHLNPMLQFCRRLVSKGLKATLAITTFISNTTQPKSDFAVQLDTISDGYDEGGFEQAGDTQAYVAGLEAAGSKTLAELIKRHKISGHPVDCVIYDAFLPWALDVAKQHGIAGAAFFTQPCAVNYIYHHAHHGLLALPVPSFPVSIPGLPLLELEDMPSYIYVHGSYPAYFEMVLSQFSNVEKADYVVVNTFYKLEEKERNPNRLIQIRTPTQPKSDSVQLDAISDGYDEGRFKQAGDVQTYLARLEAVGSKTLAELTRGTESPATPLIVSFMTHSYLGLWILLTLPVLSLLVSIPGLPLLELEDMPSFIYMHGSYPAYFEMVLSQFSNMEKPDYVVVNTFYKLEEKSAFVGGRQISDSILIAHEIMHSLKNRRNGRKGWVALKLDMAKAFDRIEWSYLEAVLRKFGFNETWIRWVMSCVTTVSFATLINGEKGELFTPSRGIRQGCPLSPYLFILCAEGFHYLIQRAIMNSSLNGVKIGQHCPSISHLFFVDDSLLFWEATSFGCYAIDEILRKYEIASGQMVNGEKSSLFFSPNTPADVKQGISEALNICFENHGGKYLGLPSIIGRSKTGVFQYVKDRVIAKLKSWKDTVLNLAGKETMLKSVAMTMPNFIMQCFLLPKRGGLGFRDFHDFNIAFLAKQGWRLINGPESLFQRLFKGKYFHYSTFWDASCPKSASWAWRSICAGRSTLRKGWRWCVGDGKAISIWHDPWLPRSLSFHVLSPAPPVDSLYHSVTRVSDLIDERIGVGFCRDFSFGGLQNERNP</sequence>
<dbReference type="Pfam" id="PF26168">
    <property type="entry name" value="Glyco_transf_N"/>
    <property type="match status" value="1"/>
</dbReference>
<proteinExistence type="inferred from homology"/>
<name>A0A834LWP6_RHOSS</name>
<reference evidence="5" key="1">
    <citation type="submission" date="2019-11" db="EMBL/GenBank/DDBJ databases">
        <authorList>
            <person name="Liu Y."/>
            <person name="Hou J."/>
            <person name="Li T.-Q."/>
            <person name="Guan C.-H."/>
            <person name="Wu X."/>
            <person name="Wu H.-Z."/>
            <person name="Ling F."/>
            <person name="Zhang R."/>
            <person name="Shi X.-G."/>
            <person name="Ren J.-P."/>
            <person name="Chen E.-F."/>
            <person name="Sun J.-M."/>
        </authorList>
    </citation>
    <scope>NUCLEOTIDE SEQUENCE</scope>
    <source>
        <strain evidence="5">Adult_tree_wgs_1</strain>
        <tissue evidence="5">Leaves</tissue>
    </source>
</reference>
<gene>
    <name evidence="5" type="ORF">RHSIM_Rhsim02G0086600</name>
</gene>
<dbReference type="GO" id="GO:0080043">
    <property type="term" value="F:quercetin 3-O-glucosyltransferase activity"/>
    <property type="evidence" value="ECO:0007669"/>
    <property type="project" value="TreeGrafter"/>
</dbReference>
<dbReference type="PANTHER" id="PTHR11926:SF1311">
    <property type="entry name" value="UDP-GLYCOSYLTRANSFERASE 74F2"/>
    <property type="match status" value="1"/>
</dbReference>
<protein>
    <recommendedName>
        <fullName evidence="7">Reverse transcriptase domain-containing protein</fullName>
    </recommendedName>
</protein>
<dbReference type="SUPFAM" id="SSF53756">
    <property type="entry name" value="UDP-Glycosyltransferase/glycogen phosphorylase"/>
    <property type="match status" value="2"/>
</dbReference>
<comment type="similarity">
    <text evidence="1">Belongs to the UDP-glycosyltransferase family.</text>
</comment>
<keyword evidence="2" id="KW-0472">Membrane</keyword>
<feature type="transmembrane region" description="Helical" evidence="2">
    <location>
        <begin position="297"/>
        <end position="320"/>
    </location>
</feature>
<dbReference type="PANTHER" id="PTHR11926">
    <property type="entry name" value="GLUCOSYL/GLUCURONOSYL TRANSFERASES"/>
    <property type="match status" value="1"/>
</dbReference>
<dbReference type="SUPFAM" id="SSF56672">
    <property type="entry name" value="DNA/RNA polymerases"/>
    <property type="match status" value="1"/>
</dbReference>
<comment type="caution">
    <text evidence="5">The sequence shown here is derived from an EMBL/GenBank/DDBJ whole genome shotgun (WGS) entry which is preliminary data.</text>
</comment>
<evidence type="ECO:0000313" key="5">
    <source>
        <dbReference type="EMBL" id="KAF7151290.1"/>
    </source>
</evidence>
<organism evidence="5 6">
    <name type="scientific">Rhododendron simsii</name>
    <name type="common">Sims's rhododendron</name>
    <dbReference type="NCBI Taxonomy" id="118357"/>
    <lineage>
        <taxon>Eukaryota</taxon>
        <taxon>Viridiplantae</taxon>
        <taxon>Streptophyta</taxon>
        <taxon>Embryophyta</taxon>
        <taxon>Tracheophyta</taxon>
        <taxon>Spermatophyta</taxon>
        <taxon>Magnoliopsida</taxon>
        <taxon>eudicotyledons</taxon>
        <taxon>Gunneridae</taxon>
        <taxon>Pentapetalae</taxon>
        <taxon>asterids</taxon>
        <taxon>Ericales</taxon>
        <taxon>Ericaceae</taxon>
        <taxon>Ericoideae</taxon>
        <taxon>Rhodoreae</taxon>
        <taxon>Rhododendron</taxon>
    </lineage>
</organism>
<evidence type="ECO:0000259" key="3">
    <source>
        <dbReference type="Pfam" id="PF00078"/>
    </source>
</evidence>